<dbReference type="PANTHER" id="PTHR30289:SF1">
    <property type="entry name" value="PEBP (PHOSPHATIDYLETHANOLAMINE-BINDING PROTEIN) FAMILY PROTEIN"/>
    <property type="match status" value="1"/>
</dbReference>
<organism evidence="1 2">
    <name type="scientific">Mucuna pruriens</name>
    <name type="common">Velvet bean</name>
    <name type="synonym">Dolichos pruriens</name>
    <dbReference type="NCBI Taxonomy" id="157652"/>
    <lineage>
        <taxon>Eukaryota</taxon>
        <taxon>Viridiplantae</taxon>
        <taxon>Streptophyta</taxon>
        <taxon>Embryophyta</taxon>
        <taxon>Tracheophyta</taxon>
        <taxon>Spermatophyta</taxon>
        <taxon>Magnoliopsida</taxon>
        <taxon>eudicotyledons</taxon>
        <taxon>Gunneridae</taxon>
        <taxon>Pentapetalae</taxon>
        <taxon>rosids</taxon>
        <taxon>fabids</taxon>
        <taxon>Fabales</taxon>
        <taxon>Fabaceae</taxon>
        <taxon>Papilionoideae</taxon>
        <taxon>50 kb inversion clade</taxon>
        <taxon>NPAAA clade</taxon>
        <taxon>indigoferoid/millettioid clade</taxon>
        <taxon>Phaseoleae</taxon>
        <taxon>Mucuna</taxon>
    </lineage>
</organism>
<evidence type="ECO:0000313" key="2">
    <source>
        <dbReference type="Proteomes" id="UP000257109"/>
    </source>
</evidence>
<proteinExistence type="predicted"/>
<dbReference type="NCBIfam" id="TIGR00481">
    <property type="entry name" value="YbhB/YbcL family Raf kinase inhibitor-like protein"/>
    <property type="match status" value="1"/>
</dbReference>
<comment type="caution">
    <text evidence="1">The sequence shown here is derived from an EMBL/GenBank/DDBJ whole genome shotgun (WGS) entry which is preliminary data.</text>
</comment>
<dbReference type="SUPFAM" id="SSF49777">
    <property type="entry name" value="PEBP-like"/>
    <property type="match status" value="1"/>
</dbReference>
<dbReference type="AlphaFoldDB" id="A0A371G6F4"/>
<name>A0A371G6F4_MUCPR</name>
<reference evidence="1" key="1">
    <citation type="submission" date="2018-05" db="EMBL/GenBank/DDBJ databases">
        <title>Draft genome of Mucuna pruriens seed.</title>
        <authorList>
            <person name="Nnadi N.E."/>
            <person name="Vos R."/>
            <person name="Hasami M.H."/>
            <person name="Devisetty U.K."/>
            <person name="Aguiy J.C."/>
        </authorList>
    </citation>
    <scope>NUCLEOTIDE SEQUENCE [LARGE SCALE GENOMIC DNA]</scope>
    <source>
        <strain evidence="1">JCA_2017</strain>
    </source>
</reference>
<dbReference type="CDD" id="cd00865">
    <property type="entry name" value="PEBP_bact_arch"/>
    <property type="match status" value="1"/>
</dbReference>
<dbReference type="Gene3D" id="3.90.280.10">
    <property type="entry name" value="PEBP-like"/>
    <property type="match status" value="1"/>
</dbReference>
<dbReference type="STRING" id="157652.A0A371G6F4"/>
<dbReference type="Pfam" id="PF01161">
    <property type="entry name" value="PBP"/>
    <property type="match status" value="1"/>
</dbReference>
<sequence>MQCIDHAKQLRGVKRVKAIVLWFSIARHLFHRNHTSSSSPAPIERHTNSSMASTEFTLVSPAIEKEGNGKLPRYCTQEGVGTKWNISPPLEWHNVPPKTKSMALVVQDIDAVDPTGRLAPLAHWVVLNIPVTLKGLPQGFSGKEEEVGAEYGAIEEGLNDWNTRVWRGPKMANYADRFQFRLFALDHHMHFDNQVQQQ</sequence>
<protein>
    <submittedName>
        <fullName evidence="1">Uncharacterized protein</fullName>
    </submittedName>
</protein>
<dbReference type="InterPro" id="IPR036610">
    <property type="entry name" value="PEBP-like_sf"/>
</dbReference>
<dbReference type="OrthoDB" id="1409999at2759"/>
<dbReference type="EMBL" id="QJKJ01006598">
    <property type="protein sequence ID" value="RDX86150.1"/>
    <property type="molecule type" value="Genomic_DNA"/>
</dbReference>
<dbReference type="InterPro" id="IPR005247">
    <property type="entry name" value="YbhB_YbcL/LppC-like"/>
</dbReference>
<keyword evidence="2" id="KW-1185">Reference proteome</keyword>
<accession>A0A371G6F4</accession>
<dbReference type="Proteomes" id="UP000257109">
    <property type="component" value="Unassembled WGS sequence"/>
</dbReference>
<feature type="non-terminal residue" evidence="1">
    <location>
        <position position="1"/>
    </location>
</feature>
<evidence type="ECO:0000313" key="1">
    <source>
        <dbReference type="EMBL" id="RDX86150.1"/>
    </source>
</evidence>
<dbReference type="InterPro" id="IPR008914">
    <property type="entry name" value="PEBP"/>
</dbReference>
<dbReference type="PANTHER" id="PTHR30289">
    <property type="entry name" value="UNCHARACTERIZED PROTEIN YBCL-RELATED"/>
    <property type="match status" value="1"/>
</dbReference>
<gene>
    <name evidence="1" type="ORF">CR513_32556</name>
</gene>